<proteinExistence type="predicted"/>
<gene>
    <name evidence="3" type="ORF">A3A21_03555</name>
</gene>
<protein>
    <recommendedName>
        <fullName evidence="2">Transglycosylase SLT domain-containing protein</fullName>
    </recommendedName>
</protein>
<dbReference type="STRING" id="1798471.A3A21_03555"/>
<evidence type="ECO:0000256" key="1">
    <source>
        <dbReference type="SAM" id="Coils"/>
    </source>
</evidence>
<dbReference type="InterPro" id="IPR023346">
    <property type="entry name" value="Lysozyme-like_dom_sf"/>
</dbReference>
<dbReference type="InterPro" id="IPR031304">
    <property type="entry name" value="SLT_2"/>
</dbReference>
<feature type="coiled-coil region" evidence="1">
    <location>
        <begin position="57"/>
        <end position="154"/>
    </location>
</feature>
<dbReference type="AlphaFoldDB" id="A0A1F6BYN5"/>
<evidence type="ECO:0000313" key="3">
    <source>
        <dbReference type="EMBL" id="OGG42076.1"/>
    </source>
</evidence>
<keyword evidence="1" id="KW-0175">Coiled coil</keyword>
<dbReference type="Gene3D" id="1.10.8.350">
    <property type="entry name" value="Bacterial muramidase"/>
    <property type="match status" value="1"/>
</dbReference>
<dbReference type="GO" id="GO:0008933">
    <property type="term" value="F:peptidoglycan lytic transglycosylase activity"/>
    <property type="evidence" value="ECO:0007669"/>
    <property type="project" value="TreeGrafter"/>
</dbReference>
<dbReference type="Gene3D" id="1.10.530.10">
    <property type="match status" value="1"/>
</dbReference>
<dbReference type="SUPFAM" id="SSF57997">
    <property type="entry name" value="Tropomyosin"/>
    <property type="match status" value="1"/>
</dbReference>
<feature type="domain" description="Transglycosylase SLT" evidence="2">
    <location>
        <begin position="284"/>
        <end position="425"/>
    </location>
</feature>
<accession>A0A1F6BYN5</accession>
<sequence>MLKPPSWGFFVIKKSSMIRNMSKHKARAALLLITIMIVGGIGNGNLVPKTRAQTDDLSDLRAEESNAKEQREDLETRLAELEREIAEQEKQVQTYQKQGTSLKSEINTLNSNIKKLNLQIKAVEITISKVNLNIIETQKQINKTENKIDLHKEALGKALQAIDESDQEGFMELLLAHEKFSDFFNAINNIALVQENLRAQLKEIVVLRGDLLSQKEELALKKEDNENLKRGQEVQKQTVSLTQKEKEKLLTTTKGKESEYQKLLQKSKETAAQIRSRIFQLLGGGELTFEKAYEYARLAEKATNVRAAFILAILNQESNFGKNVGQCKYNDIHPKTGVTVMRPSDISIFENILERLGIDKNSRSAYVSCPIVRDGSYGGAMGPAQFIPSTWKLYEKEVSRVTGSNPANPWSNADAFAATALYLKESLNSTTCKNYSNEDPSNKQLLLERCAAAQYYSGKRWYTYRWVYGEPVAQKAKRFQNDINILNG</sequence>
<dbReference type="EMBL" id="MFKK01000008">
    <property type="protein sequence ID" value="OGG42076.1"/>
    <property type="molecule type" value="Genomic_DNA"/>
</dbReference>
<dbReference type="Proteomes" id="UP000176996">
    <property type="component" value="Unassembled WGS sequence"/>
</dbReference>
<evidence type="ECO:0000259" key="2">
    <source>
        <dbReference type="Pfam" id="PF13406"/>
    </source>
</evidence>
<dbReference type="InterPro" id="IPR043426">
    <property type="entry name" value="MltB-like"/>
</dbReference>
<dbReference type="Gene3D" id="1.20.5.340">
    <property type="match status" value="1"/>
</dbReference>
<organism evidence="3 4">
    <name type="scientific">Candidatus Jorgensenbacteria bacterium RIFCSPLOWO2_01_FULL_45_25b</name>
    <dbReference type="NCBI Taxonomy" id="1798471"/>
    <lineage>
        <taxon>Bacteria</taxon>
        <taxon>Candidatus Joergenseniibacteriota</taxon>
    </lineage>
</organism>
<dbReference type="SUPFAM" id="SSF53955">
    <property type="entry name" value="Lysozyme-like"/>
    <property type="match status" value="1"/>
</dbReference>
<name>A0A1F6BYN5_9BACT</name>
<evidence type="ECO:0000313" key="4">
    <source>
        <dbReference type="Proteomes" id="UP000176996"/>
    </source>
</evidence>
<dbReference type="GO" id="GO:0009253">
    <property type="term" value="P:peptidoglycan catabolic process"/>
    <property type="evidence" value="ECO:0007669"/>
    <property type="project" value="TreeGrafter"/>
</dbReference>
<dbReference type="PANTHER" id="PTHR30163">
    <property type="entry name" value="MEMBRANE-BOUND LYTIC MUREIN TRANSGLYCOSYLASE B"/>
    <property type="match status" value="1"/>
</dbReference>
<comment type="caution">
    <text evidence="3">The sequence shown here is derived from an EMBL/GenBank/DDBJ whole genome shotgun (WGS) entry which is preliminary data.</text>
</comment>
<dbReference type="PANTHER" id="PTHR30163:SF8">
    <property type="entry name" value="LYTIC MUREIN TRANSGLYCOSYLASE"/>
    <property type="match status" value="1"/>
</dbReference>
<reference evidence="3 4" key="1">
    <citation type="journal article" date="2016" name="Nat. Commun.">
        <title>Thousands of microbial genomes shed light on interconnected biogeochemical processes in an aquifer system.</title>
        <authorList>
            <person name="Anantharaman K."/>
            <person name="Brown C.T."/>
            <person name="Hug L.A."/>
            <person name="Sharon I."/>
            <person name="Castelle C.J."/>
            <person name="Probst A.J."/>
            <person name="Thomas B.C."/>
            <person name="Singh A."/>
            <person name="Wilkins M.J."/>
            <person name="Karaoz U."/>
            <person name="Brodie E.L."/>
            <person name="Williams K.H."/>
            <person name="Hubbard S.S."/>
            <person name="Banfield J.F."/>
        </authorList>
    </citation>
    <scope>NUCLEOTIDE SEQUENCE [LARGE SCALE GENOMIC DNA]</scope>
</reference>
<dbReference type="Pfam" id="PF13406">
    <property type="entry name" value="SLT_2"/>
    <property type="match status" value="1"/>
</dbReference>